<evidence type="ECO:0000313" key="1">
    <source>
        <dbReference type="EMBL" id="BDI03726.1"/>
    </source>
</evidence>
<gene>
    <name evidence="1" type="ORF">CATMQ487_06960</name>
</gene>
<dbReference type="EMBL" id="AP025730">
    <property type="protein sequence ID" value="BDI03726.1"/>
    <property type="molecule type" value="Genomic_DNA"/>
</dbReference>
<name>A0ABM7YHP9_9BURK</name>
<protein>
    <submittedName>
        <fullName evidence="1">Uncharacterized protein</fullName>
    </submittedName>
</protein>
<proteinExistence type="predicted"/>
<accession>A0ABM7YHP9</accession>
<organism evidence="1 2">
    <name type="scientific">Sphaerotilus microaerophilus</name>
    <dbReference type="NCBI Taxonomy" id="2914710"/>
    <lineage>
        <taxon>Bacteria</taxon>
        <taxon>Pseudomonadati</taxon>
        <taxon>Pseudomonadota</taxon>
        <taxon>Betaproteobacteria</taxon>
        <taxon>Burkholderiales</taxon>
        <taxon>Sphaerotilaceae</taxon>
        <taxon>Sphaerotilus</taxon>
    </lineage>
</organism>
<reference evidence="1" key="1">
    <citation type="submission" date="2022-04" db="EMBL/GenBank/DDBJ databases">
        <title>Whole genome sequence of Sphaerotilus sp. FB-5.</title>
        <authorList>
            <person name="Takeda M."/>
            <person name="Narihara S."/>
            <person name="Akimoto M."/>
            <person name="Akimoto R."/>
            <person name="Nishiyashiki S."/>
            <person name="Murakami T."/>
        </authorList>
    </citation>
    <scope>NUCLEOTIDE SEQUENCE</scope>
    <source>
        <strain evidence="1">FB-5</strain>
    </source>
</reference>
<sequence>MTTPAWADDDEAWLDLLAGRPAPGADAATRREAQGLRRIVTSAVALPPAGARWAEDAGRRSERLVERARAAGLMRPRGGASACRVCDGLGSRLASWLGSGALGGLVLAGLVGFGLFGGGVSGWMAAGLPPADEAASLRAAAPATLRRVAVADPPVSRDLLGRQLSAAGAQVAPYERLGRPGLDVEWPAARRRAVAEVLLRAGWWPPLPAQADELQIEFDRVGGGRDEQEERRPR</sequence>
<keyword evidence="2" id="KW-1185">Reference proteome</keyword>
<evidence type="ECO:0000313" key="2">
    <source>
        <dbReference type="Proteomes" id="UP001057498"/>
    </source>
</evidence>
<dbReference type="RefSeq" id="WP_251971985.1">
    <property type="nucleotide sequence ID" value="NZ_AP025730.1"/>
</dbReference>
<dbReference type="Proteomes" id="UP001057498">
    <property type="component" value="Chromosome"/>
</dbReference>